<accession>A0AA90P0Y3</accession>
<dbReference type="SUPFAM" id="SSF50249">
    <property type="entry name" value="Nucleic acid-binding proteins"/>
    <property type="match status" value="1"/>
</dbReference>
<dbReference type="SMART" id="SM00357">
    <property type="entry name" value="CSP"/>
    <property type="match status" value="1"/>
</dbReference>
<comment type="caution">
    <text evidence="4">The sequence shown here is derived from an EMBL/GenBank/DDBJ whole genome shotgun (WGS) entry which is preliminary data.</text>
</comment>
<keyword evidence="2" id="KW-1133">Transmembrane helix</keyword>
<comment type="subcellular location">
    <subcellularLocation>
        <location evidence="1">Cytoplasm</location>
    </subcellularLocation>
</comment>
<feature type="transmembrane region" description="Helical" evidence="2">
    <location>
        <begin position="41"/>
        <end position="61"/>
    </location>
</feature>
<dbReference type="EMBL" id="JASXSV010000030">
    <property type="protein sequence ID" value="MDP0590076.1"/>
    <property type="molecule type" value="Genomic_DNA"/>
</dbReference>
<dbReference type="PROSITE" id="PS51857">
    <property type="entry name" value="CSD_2"/>
    <property type="match status" value="1"/>
</dbReference>
<dbReference type="AlphaFoldDB" id="A0AA90P0Y3"/>
<proteinExistence type="predicted"/>
<keyword evidence="5" id="KW-1185">Reference proteome</keyword>
<dbReference type="InterPro" id="IPR011129">
    <property type="entry name" value="CSD"/>
</dbReference>
<name>A0AA90P0Y3_9GAMM</name>
<dbReference type="Pfam" id="PF00313">
    <property type="entry name" value="CSD"/>
    <property type="match status" value="1"/>
</dbReference>
<keyword evidence="2" id="KW-0812">Transmembrane</keyword>
<feature type="transmembrane region" description="Helical" evidence="2">
    <location>
        <begin position="12"/>
        <end position="35"/>
    </location>
</feature>
<reference evidence="4 5" key="1">
    <citation type="journal article" date="2023" name="bioRxiv">
        <title>An intranuclear bacterial parasite of deep-sea mussels expresses apoptosis inhibitors acquired from its host.</title>
        <authorList>
            <person name="Gonzalez Porras M.A."/>
            <person name="Assie A."/>
            <person name="Tietjen M."/>
            <person name="Violette M."/>
            <person name="Kleiner M."/>
            <person name="Gruber-Vodicka H."/>
            <person name="Dubilier N."/>
            <person name="Leisch N."/>
        </authorList>
    </citation>
    <scope>NUCLEOTIDE SEQUENCE [LARGE SCALE GENOMIC DNA]</scope>
    <source>
        <strain evidence="4">IAP13</strain>
    </source>
</reference>
<dbReference type="GO" id="GO:0005829">
    <property type="term" value="C:cytosol"/>
    <property type="evidence" value="ECO:0007669"/>
    <property type="project" value="UniProtKB-ARBA"/>
</dbReference>
<organism evidence="4 5">
    <name type="scientific">Candidatus Endonucleibacter bathymodioli</name>
    <dbReference type="NCBI Taxonomy" id="539814"/>
    <lineage>
        <taxon>Bacteria</taxon>
        <taxon>Pseudomonadati</taxon>
        <taxon>Pseudomonadota</taxon>
        <taxon>Gammaproteobacteria</taxon>
        <taxon>Oceanospirillales</taxon>
        <taxon>Endozoicomonadaceae</taxon>
        <taxon>Candidatus Endonucleibacter</taxon>
    </lineage>
</organism>
<dbReference type="InterPro" id="IPR019844">
    <property type="entry name" value="CSD_CS"/>
</dbReference>
<gene>
    <name evidence="4" type="ORF">QS748_13185</name>
</gene>
<dbReference type="Proteomes" id="UP001178148">
    <property type="component" value="Unassembled WGS sequence"/>
</dbReference>
<sequence length="144" mass="15830">MSTRSSRAKQYVQNLASALIIISALTALASVYYTGFRFSELALVQIAQFLLVLGTVLHFVINLHALNLGSPSLASNVDREAGTVKWFNVTKGFGFITRDAGDDVFVHYRAIRGDGHRTLMEGQRVDFVVVENEKGLQAEDVIPS</sequence>
<evidence type="ECO:0000313" key="5">
    <source>
        <dbReference type="Proteomes" id="UP001178148"/>
    </source>
</evidence>
<evidence type="ECO:0000259" key="3">
    <source>
        <dbReference type="PROSITE" id="PS51857"/>
    </source>
</evidence>
<dbReference type="PANTHER" id="PTHR11544">
    <property type="entry name" value="COLD SHOCK DOMAIN CONTAINING PROTEINS"/>
    <property type="match status" value="1"/>
</dbReference>
<dbReference type="PROSITE" id="PS00352">
    <property type="entry name" value="CSD_1"/>
    <property type="match status" value="1"/>
</dbReference>
<dbReference type="InterPro" id="IPR050181">
    <property type="entry name" value="Cold_shock_domain"/>
</dbReference>
<evidence type="ECO:0000256" key="2">
    <source>
        <dbReference type="SAM" id="Phobius"/>
    </source>
</evidence>
<dbReference type="PRINTS" id="PR00050">
    <property type="entry name" value="COLDSHOCK"/>
</dbReference>
<feature type="domain" description="CSD" evidence="3">
    <location>
        <begin position="79"/>
        <end position="143"/>
    </location>
</feature>
<evidence type="ECO:0000313" key="4">
    <source>
        <dbReference type="EMBL" id="MDP0590076.1"/>
    </source>
</evidence>
<dbReference type="InterPro" id="IPR002059">
    <property type="entry name" value="CSP_DNA-bd"/>
</dbReference>
<protein>
    <submittedName>
        <fullName evidence="4">Cold-shock protein</fullName>
    </submittedName>
</protein>
<dbReference type="CDD" id="cd04458">
    <property type="entry name" value="CSP_CDS"/>
    <property type="match status" value="1"/>
</dbReference>
<dbReference type="GO" id="GO:0003676">
    <property type="term" value="F:nucleic acid binding"/>
    <property type="evidence" value="ECO:0007669"/>
    <property type="project" value="InterPro"/>
</dbReference>
<evidence type="ECO:0000256" key="1">
    <source>
        <dbReference type="RuleBase" id="RU000408"/>
    </source>
</evidence>
<dbReference type="InterPro" id="IPR012340">
    <property type="entry name" value="NA-bd_OB-fold"/>
</dbReference>
<dbReference type="Gene3D" id="2.40.50.140">
    <property type="entry name" value="Nucleic acid-binding proteins"/>
    <property type="match status" value="1"/>
</dbReference>
<keyword evidence="2" id="KW-0472">Membrane</keyword>